<keyword evidence="1" id="KW-0175">Coiled coil</keyword>
<dbReference type="RefSeq" id="WP_004838629.1">
    <property type="nucleotide sequence ID" value="NZ_CP066014.1"/>
</dbReference>
<dbReference type="EMBL" id="CP066014">
    <property type="protein sequence ID" value="QQB62652.1"/>
    <property type="molecule type" value="Genomic_DNA"/>
</dbReference>
<dbReference type="GeneID" id="79021887"/>
<sequence length="564" mass="67024">MDVIFNKIYIFDILTKEAFVTCFEKGLNIVTSSNIDGTDRGKSVLLRSLYHTLGADAHFDKKWKNEDKVYILEFSVNDNIYFIYRHKKLFKVFNDVFKILFQTSTIIELSYFLSNIWDFEIFLPNRRTEKLEIAPPAYTYVMNFIDQDYYDGTYFSSFKRLGQYQNFKPDVIYAQFGIYDKNYFEHVESKQNLLERINDSEDAYRETSRMKEKVSKLLGNIVVPENLKELERELSIRTKEYDYILNSINKFRYELTNLRNEKYELEIALNQIERFKNKKEKEIKYILNTDICPECHSVLKDTTDLRSKRYNSIEDSLYIKDSIYEDIEKISKSILQIEGSYKEFLDKLESYKKNIGIAKTEIKNYSSYMGLNELYNSLNLELFNEFNLQGELKEKLENIEEDLKEVSKIKSDINKKYYDMIDREVLKFGLNELEEAQYKAINRVFCASGSNKPISTVIWYFILNDIKKIFNNKCLNLPMVLDSPKNAEMDYDKAQSLIEYILDNSSNYTQLIFSSIGFERRNFEFESEINIIELKNDKYQLLDSETFSKYKYVLENALSAQLIK</sequence>
<feature type="coiled-coil region" evidence="1">
    <location>
        <begin position="389"/>
        <end position="416"/>
    </location>
</feature>
<dbReference type="Proteomes" id="UP000595276">
    <property type="component" value="Chromosome"/>
</dbReference>
<protein>
    <recommendedName>
        <fullName evidence="4">Chromosome partition protein Smc</fullName>
    </recommendedName>
</protein>
<evidence type="ECO:0008006" key="4">
    <source>
        <dbReference type="Google" id="ProtNLM"/>
    </source>
</evidence>
<organism evidence="2 3">
    <name type="scientific">Anaerococcus vaginalis</name>
    <dbReference type="NCBI Taxonomy" id="33037"/>
    <lineage>
        <taxon>Bacteria</taxon>
        <taxon>Bacillati</taxon>
        <taxon>Bacillota</taxon>
        <taxon>Tissierellia</taxon>
        <taxon>Tissierellales</taxon>
        <taxon>Peptoniphilaceae</taxon>
        <taxon>Anaerococcus</taxon>
    </lineage>
</organism>
<name>A0A7T4F2L3_9FIRM</name>
<proteinExistence type="predicted"/>
<gene>
    <name evidence="2" type="ORF">I6H45_04015</name>
</gene>
<evidence type="ECO:0000313" key="2">
    <source>
        <dbReference type="EMBL" id="QQB62652.1"/>
    </source>
</evidence>
<evidence type="ECO:0000313" key="3">
    <source>
        <dbReference type="Proteomes" id="UP000595276"/>
    </source>
</evidence>
<dbReference type="AlphaFoldDB" id="A0A7T4F2L3"/>
<evidence type="ECO:0000256" key="1">
    <source>
        <dbReference type="SAM" id="Coils"/>
    </source>
</evidence>
<accession>A0A7T4F2L3</accession>
<reference evidence="2 3" key="1">
    <citation type="submission" date="2020-12" db="EMBL/GenBank/DDBJ databases">
        <title>FDA dAtabase for Regulatory Grade micrObial Sequences (FDA-ARGOS): Supporting development and validation of Infectious Disease Dx tests.</title>
        <authorList>
            <person name="Sproer C."/>
            <person name="Gronow S."/>
            <person name="Severitt S."/>
            <person name="Schroder I."/>
            <person name="Tallon L."/>
            <person name="Sadzewicz L."/>
            <person name="Zhao X."/>
            <person name="Boylan J."/>
            <person name="Ott S."/>
            <person name="Bowen H."/>
            <person name="Vavikolanu K."/>
            <person name="Mehta A."/>
            <person name="Aluvathingal J."/>
            <person name="Nadendla S."/>
            <person name="Lowell S."/>
            <person name="Myers T."/>
            <person name="Yan Y."/>
            <person name="Sichtig H."/>
        </authorList>
    </citation>
    <scope>NUCLEOTIDE SEQUENCE [LARGE SCALE GENOMIC DNA]</scope>
    <source>
        <strain evidence="2 3">FDAARGOS_988</strain>
    </source>
</reference>
<dbReference type="KEGG" id="avg:I6H45_04015"/>